<evidence type="ECO:0000256" key="4">
    <source>
        <dbReference type="ARBA" id="ARBA00022801"/>
    </source>
</evidence>
<dbReference type="RefSeq" id="WP_386819991.1">
    <property type="nucleotide sequence ID" value="NZ_JBHUIT010000011.1"/>
</dbReference>
<keyword evidence="3 5" id="KW-0540">Nuclease</keyword>
<evidence type="ECO:0000259" key="6">
    <source>
        <dbReference type="SMART" id="SM00732"/>
    </source>
</evidence>
<reference evidence="8" key="1">
    <citation type="journal article" date="2019" name="Int. J. Syst. Evol. Microbiol.">
        <title>The Global Catalogue of Microorganisms (GCM) 10K type strain sequencing project: providing services to taxonomists for standard genome sequencing and annotation.</title>
        <authorList>
            <consortium name="The Broad Institute Genomics Platform"/>
            <consortium name="The Broad Institute Genome Sequencing Center for Infectious Disease"/>
            <person name="Wu L."/>
            <person name="Ma J."/>
        </authorList>
    </citation>
    <scope>NUCLEOTIDE SEQUENCE [LARGE SCALE GENOMIC DNA]</scope>
    <source>
        <strain evidence="8">CGMCC 4.7106</strain>
    </source>
</reference>
<keyword evidence="4 5" id="KW-0378">Hydrolase</keyword>
<comment type="subcellular location">
    <subcellularLocation>
        <location evidence="5">Cytoplasm</location>
    </subcellularLocation>
</comment>
<sequence length="154" mass="16586">MNTDFPHFSDASSGDASPHPALGIDYGEARIGVAATDEFGIMAHPVETVATNCKNPIGRLTEIASQRKIKTLIVGLPLRLDGTEGSSAEKVRSFAKKLGAAMPEIPMFFVDETYTTSVASEKLRAAGRKAHQQKKIIDQAAAVEILNQWMEEAS</sequence>
<dbReference type="EC" id="3.1.-.-" evidence="5"/>
<comment type="caution">
    <text evidence="7">The sequence shown here is derived from an EMBL/GenBank/DDBJ whole genome shotgun (WGS) entry which is preliminary data.</text>
</comment>
<dbReference type="NCBIfam" id="TIGR00250">
    <property type="entry name" value="RNAse_H_YqgF"/>
    <property type="match status" value="1"/>
</dbReference>
<comment type="similarity">
    <text evidence="5">Belongs to the YqgF HJR family.</text>
</comment>
<keyword evidence="8" id="KW-1185">Reference proteome</keyword>
<dbReference type="InterPro" id="IPR006641">
    <property type="entry name" value="YqgF/RNaseH-like_dom"/>
</dbReference>
<dbReference type="Proteomes" id="UP001597375">
    <property type="component" value="Unassembled WGS sequence"/>
</dbReference>
<evidence type="ECO:0000256" key="3">
    <source>
        <dbReference type="ARBA" id="ARBA00022722"/>
    </source>
</evidence>
<dbReference type="EMBL" id="JBHUIT010000011">
    <property type="protein sequence ID" value="MFD2256701.1"/>
    <property type="molecule type" value="Genomic_DNA"/>
</dbReference>
<accession>A0ABW5DAN5</accession>
<organism evidence="7 8">
    <name type="scientific">Luteolibacter algae</name>
    <dbReference type="NCBI Taxonomy" id="454151"/>
    <lineage>
        <taxon>Bacteria</taxon>
        <taxon>Pseudomonadati</taxon>
        <taxon>Verrucomicrobiota</taxon>
        <taxon>Verrucomicrobiia</taxon>
        <taxon>Verrucomicrobiales</taxon>
        <taxon>Verrucomicrobiaceae</taxon>
        <taxon>Luteolibacter</taxon>
    </lineage>
</organism>
<dbReference type="PANTHER" id="PTHR33317">
    <property type="entry name" value="POLYNUCLEOTIDYL TRANSFERASE, RIBONUCLEASE H-LIKE SUPERFAMILY PROTEIN"/>
    <property type="match status" value="1"/>
</dbReference>
<dbReference type="Pfam" id="PF03652">
    <property type="entry name" value="RuvX"/>
    <property type="match status" value="1"/>
</dbReference>
<dbReference type="InterPro" id="IPR005227">
    <property type="entry name" value="YqgF"/>
</dbReference>
<dbReference type="Gene3D" id="3.30.420.140">
    <property type="entry name" value="YqgF/RNase H-like domain"/>
    <property type="match status" value="1"/>
</dbReference>
<evidence type="ECO:0000256" key="1">
    <source>
        <dbReference type="ARBA" id="ARBA00022490"/>
    </source>
</evidence>
<name>A0ABW5DAN5_9BACT</name>
<dbReference type="InterPro" id="IPR012337">
    <property type="entry name" value="RNaseH-like_sf"/>
</dbReference>
<dbReference type="SUPFAM" id="SSF53098">
    <property type="entry name" value="Ribonuclease H-like"/>
    <property type="match status" value="1"/>
</dbReference>
<dbReference type="HAMAP" id="MF_00651">
    <property type="entry name" value="Nuclease_YqgF"/>
    <property type="match status" value="1"/>
</dbReference>
<proteinExistence type="inferred from homology"/>
<dbReference type="PANTHER" id="PTHR33317:SF4">
    <property type="entry name" value="POLYNUCLEOTIDYL TRANSFERASE, RIBONUCLEASE H-LIKE SUPERFAMILY PROTEIN"/>
    <property type="match status" value="1"/>
</dbReference>
<keyword evidence="2 5" id="KW-0690">Ribosome biogenesis</keyword>
<protein>
    <recommendedName>
        <fullName evidence="5">Putative pre-16S rRNA nuclease</fullName>
        <ecNumber evidence="5">3.1.-.-</ecNumber>
    </recommendedName>
</protein>
<dbReference type="CDD" id="cd16964">
    <property type="entry name" value="YqgF"/>
    <property type="match status" value="1"/>
</dbReference>
<comment type="function">
    <text evidence="5">Could be a nuclease involved in processing of the 5'-end of pre-16S rRNA.</text>
</comment>
<dbReference type="SMART" id="SM00732">
    <property type="entry name" value="YqgFc"/>
    <property type="match status" value="1"/>
</dbReference>
<evidence type="ECO:0000313" key="7">
    <source>
        <dbReference type="EMBL" id="MFD2256701.1"/>
    </source>
</evidence>
<evidence type="ECO:0000256" key="5">
    <source>
        <dbReference type="HAMAP-Rule" id="MF_00651"/>
    </source>
</evidence>
<gene>
    <name evidence="7" type="primary">ruvX</name>
    <name evidence="7" type="ORF">ACFSSA_08440</name>
</gene>
<dbReference type="InterPro" id="IPR037027">
    <property type="entry name" value="YqgF/RNaseH-like_dom_sf"/>
</dbReference>
<evidence type="ECO:0000313" key="8">
    <source>
        <dbReference type="Proteomes" id="UP001597375"/>
    </source>
</evidence>
<evidence type="ECO:0000256" key="2">
    <source>
        <dbReference type="ARBA" id="ARBA00022517"/>
    </source>
</evidence>
<keyword evidence="1 5" id="KW-0963">Cytoplasm</keyword>
<feature type="domain" description="YqgF/RNase H-like" evidence="6">
    <location>
        <begin position="19"/>
        <end position="119"/>
    </location>
</feature>